<sequence length="140" mass="16279">MRIEILMVGRLAEKPYRQLVEQYRERCRSRLPIEIIGCRDLEEMRRRLPDTEVVALDERGPEMTSRELADWLRRKMNAGRNRLTFCLGPAEGFDAATRARLPESLALSRLTLNHQLALLVLSEQLYRGVSILFGEPYHKA</sequence>
<comment type="subcellular location">
    <subcellularLocation>
        <location evidence="5">Cytoplasm</location>
    </subcellularLocation>
</comment>
<protein>
    <recommendedName>
        <fullName evidence="5">Ribosomal RNA large subunit methyltransferase H</fullName>
        <ecNumber evidence="5">2.1.1.177</ecNumber>
    </recommendedName>
    <alternativeName>
        <fullName evidence="5">23S rRNA (pseudouridine1915-N3)-methyltransferase</fullName>
    </alternativeName>
    <alternativeName>
        <fullName evidence="5">23S rRNA m3Psi1915 methyltransferase</fullName>
    </alternativeName>
    <alternativeName>
        <fullName evidence="5">rRNA (pseudouridine-N3-)-methyltransferase RlmH</fullName>
    </alternativeName>
</protein>
<gene>
    <name evidence="5" type="primary">rlmH</name>
    <name evidence="6" type="ORF">OZSIB_3640</name>
</gene>
<dbReference type="InterPro" id="IPR029028">
    <property type="entry name" value="Alpha/beta_knot_MTases"/>
</dbReference>
<comment type="subunit">
    <text evidence="5">Homodimer.</text>
</comment>
<comment type="similarity">
    <text evidence="4 5">Belongs to the RNA methyltransferase RlmH family.</text>
</comment>
<evidence type="ECO:0000256" key="3">
    <source>
        <dbReference type="ARBA" id="ARBA00022691"/>
    </source>
</evidence>
<dbReference type="EMBL" id="QOQW01000008">
    <property type="protein sequence ID" value="RCK80136.1"/>
    <property type="molecule type" value="Genomic_DNA"/>
</dbReference>
<organism evidence="6 7">
    <name type="scientific">Candidatus Ozemobacter sibiricus</name>
    <dbReference type="NCBI Taxonomy" id="2268124"/>
    <lineage>
        <taxon>Bacteria</taxon>
        <taxon>Candidatus Ozemobacteria</taxon>
        <taxon>Candidatus Ozemobacterales</taxon>
        <taxon>Candidatus Ozemobacteraceae</taxon>
        <taxon>Candidatus Ozemobacter</taxon>
    </lineage>
</organism>
<name>A0A367ZQ09_9BACT</name>
<evidence type="ECO:0000256" key="5">
    <source>
        <dbReference type="HAMAP-Rule" id="MF_00658"/>
    </source>
</evidence>
<dbReference type="Proteomes" id="UP000252355">
    <property type="component" value="Unassembled WGS sequence"/>
</dbReference>
<dbReference type="Pfam" id="PF02590">
    <property type="entry name" value="SPOUT_MTase"/>
    <property type="match status" value="1"/>
</dbReference>
<comment type="caution">
    <text evidence="6">The sequence shown here is derived from an EMBL/GenBank/DDBJ whole genome shotgun (WGS) entry which is preliminary data.</text>
</comment>
<evidence type="ECO:0000256" key="2">
    <source>
        <dbReference type="ARBA" id="ARBA00022679"/>
    </source>
</evidence>
<dbReference type="HAMAP" id="MF_00658">
    <property type="entry name" value="23SrRNA_methyltr_H"/>
    <property type="match status" value="1"/>
</dbReference>
<dbReference type="InterPro" id="IPR003742">
    <property type="entry name" value="RlmH-like"/>
</dbReference>
<dbReference type="InterPro" id="IPR029026">
    <property type="entry name" value="tRNA_m1G_MTases_N"/>
</dbReference>
<proteinExistence type="inferred from homology"/>
<keyword evidence="1 5" id="KW-0489">Methyltransferase</keyword>
<keyword evidence="5" id="KW-0963">Cytoplasm</keyword>
<reference evidence="6 7" key="1">
    <citation type="submission" date="2018-05" db="EMBL/GenBank/DDBJ databases">
        <title>A metagenomic window into the 2 km-deep terrestrial subsurface aquifer revealed taxonomically and functionally diverse microbial community comprising novel uncultured bacterial lineages.</title>
        <authorList>
            <person name="Kadnikov V.V."/>
            <person name="Mardanov A.V."/>
            <person name="Beletsky A.V."/>
            <person name="Banks D."/>
            <person name="Pimenov N.V."/>
            <person name="Frank Y.A."/>
            <person name="Karnachuk O.V."/>
            <person name="Ravin N.V."/>
        </authorList>
    </citation>
    <scope>NUCLEOTIDE SEQUENCE [LARGE SCALE GENOMIC DNA]</scope>
    <source>
        <strain evidence="6">BY5</strain>
    </source>
</reference>
<evidence type="ECO:0000313" key="6">
    <source>
        <dbReference type="EMBL" id="RCK80136.1"/>
    </source>
</evidence>
<accession>A0A367ZQ09</accession>
<evidence type="ECO:0000256" key="1">
    <source>
        <dbReference type="ARBA" id="ARBA00022603"/>
    </source>
</evidence>
<feature type="binding site" evidence="5">
    <location>
        <position position="88"/>
    </location>
    <ligand>
        <name>S-adenosyl-L-methionine</name>
        <dbReference type="ChEBI" id="CHEBI:59789"/>
    </ligand>
</feature>
<keyword evidence="3 5" id="KW-0949">S-adenosyl-L-methionine</keyword>
<evidence type="ECO:0000313" key="7">
    <source>
        <dbReference type="Proteomes" id="UP000252355"/>
    </source>
</evidence>
<evidence type="ECO:0000256" key="4">
    <source>
        <dbReference type="ARBA" id="ARBA00038303"/>
    </source>
</evidence>
<dbReference type="GO" id="GO:0070038">
    <property type="term" value="F:rRNA (pseudouridine-N3-)-methyltransferase activity"/>
    <property type="evidence" value="ECO:0007669"/>
    <property type="project" value="UniProtKB-UniRule"/>
</dbReference>
<dbReference type="CDD" id="cd18081">
    <property type="entry name" value="RlmH-like"/>
    <property type="match status" value="1"/>
</dbReference>
<comment type="function">
    <text evidence="5">Specifically methylates the pseudouridine at position 1915 (m3Psi1915) in 23S rRNA.</text>
</comment>
<dbReference type="EC" id="2.1.1.177" evidence="5"/>
<dbReference type="PANTHER" id="PTHR33603:SF1">
    <property type="entry name" value="RIBOSOMAL RNA LARGE SUBUNIT METHYLTRANSFERASE H"/>
    <property type="match status" value="1"/>
</dbReference>
<dbReference type="GO" id="GO:0005737">
    <property type="term" value="C:cytoplasm"/>
    <property type="evidence" value="ECO:0007669"/>
    <property type="project" value="UniProtKB-SubCell"/>
</dbReference>
<dbReference type="PIRSF" id="PIRSF004505">
    <property type="entry name" value="MT_bac"/>
    <property type="match status" value="1"/>
</dbReference>
<dbReference type="SUPFAM" id="SSF75217">
    <property type="entry name" value="alpha/beta knot"/>
    <property type="match status" value="1"/>
</dbReference>
<dbReference type="AlphaFoldDB" id="A0A367ZQ09"/>
<comment type="catalytic activity">
    <reaction evidence="5">
        <text>pseudouridine(1915) in 23S rRNA + S-adenosyl-L-methionine = N(3)-methylpseudouridine(1915) in 23S rRNA + S-adenosyl-L-homocysteine + H(+)</text>
        <dbReference type="Rhea" id="RHEA:42752"/>
        <dbReference type="Rhea" id="RHEA-COMP:10221"/>
        <dbReference type="Rhea" id="RHEA-COMP:10222"/>
        <dbReference type="ChEBI" id="CHEBI:15378"/>
        <dbReference type="ChEBI" id="CHEBI:57856"/>
        <dbReference type="ChEBI" id="CHEBI:59789"/>
        <dbReference type="ChEBI" id="CHEBI:65314"/>
        <dbReference type="ChEBI" id="CHEBI:74486"/>
        <dbReference type="EC" id="2.1.1.177"/>
    </reaction>
</comment>
<keyword evidence="5" id="KW-0698">rRNA processing</keyword>
<feature type="binding site" evidence="5">
    <location>
        <position position="56"/>
    </location>
    <ligand>
        <name>S-adenosyl-L-methionine</name>
        <dbReference type="ChEBI" id="CHEBI:59789"/>
    </ligand>
</feature>
<dbReference type="PANTHER" id="PTHR33603">
    <property type="entry name" value="METHYLTRANSFERASE"/>
    <property type="match status" value="1"/>
</dbReference>
<feature type="binding site" evidence="5">
    <location>
        <begin position="107"/>
        <end position="112"/>
    </location>
    <ligand>
        <name>S-adenosyl-L-methionine</name>
        <dbReference type="ChEBI" id="CHEBI:59789"/>
    </ligand>
</feature>
<dbReference type="Gene3D" id="3.40.1280.10">
    <property type="match status" value="1"/>
</dbReference>
<keyword evidence="2 5" id="KW-0808">Transferase</keyword>